<dbReference type="Gene3D" id="3.10.100.10">
    <property type="entry name" value="Mannose-Binding Protein A, subunit A"/>
    <property type="match status" value="1"/>
</dbReference>
<name>A0A9D2YFH3_NOTFU</name>
<evidence type="ECO:0000259" key="1">
    <source>
        <dbReference type="PROSITE" id="PS50041"/>
    </source>
</evidence>
<dbReference type="InterPro" id="IPR001304">
    <property type="entry name" value="C-type_lectin-like"/>
</dbReference>
<dbReference type="Pfam" id="PF00059">
    <property type="entry name" value="Lectin_C"/>
    <property type="match status" value="1"/>
</dbReference>
<dbReference type="AlphaFoldDB" id="A0A9D2YFH3"/>
<sequence>LAHGGTIKSRHLVPVSTSSTSWTESNFLTGLQIMARLIHLSLMLAIQLPEATAQFSAAINGTNVTYGNCVEMWTYTCTDNSVWQLKCDMIKLQMTLTLDCISGPSTRDLWMSITSLFGTPWVKHLCSSCNINNPSSVCKGFSSSVMIPVSSIPDVINIRYGNECGLTQIGTSLMFKGEPKSWIEALKACHMLTSSLVELTNQTVQDKVRSLLQDKSSLENGVWVGLERSIFGTDPDWMWASGSRSVNLKWNNSFPVDRWNNHCGKIIWGQGSGLIQLLDANCHDELPYICQRPV</sequence>
<evidence type="ECO:0000313" key="2">
    <source>
        <dbReference type="EMBL" id="KAF7219092.1"/>
    </source>
</evidence>
<protein>
    <submittedName>
        <fullName evidence="2">Transcript variant X2</fullName>
    </submittedName>
</protein>
<evidence type="ECO:0000313" key="3">
    <source>
        <dbReference type="Proteomes" id="UP000822369"/>
    </source>
</evidence>
<dbReference type="SUPFAM" id="SSF56436">
    <property type="entry name" value="C-type lectin-like"/>
    <property type="match status" value="1"/>
</dbReference>
<dbReference type="CDD" id="cd00037">
    <property type="entry name" value="CLECT"/>
    <property type="match status" value="1"/>
</dbReference>
<dbReference type="PROSITE" id="PS50041">
    <property type="entry name" value="C_TYPE_LECTIN_2"/>
    <property type="match status" value="1"/>
</dbReference>
<dbReference type="InterPro" id="IPR016187">
    <property type="entry name" value="CTDL_fold"/>
</dbReference>
<reference evidence="2" key="1">
    <citation type="submission" date="2020-03" db="EMBL/GenBank/DDBJ databases">
        <title>Intra-Species Differences in Population Size shape Life History and Genome Evolution.</title>
        <authorList>
            <person name="Willemsen D."/>
            <person name="Cui R."/>
            <person name="Valenzano D.R."/>
        </authorList>
    </citation>
    <scope>NUCLEOTIDE SEQUENCE</scope>
    <source>
        <strain evidence="2">GRZ</strain>
        <tissue evidence="2">Whole</tissue>
    </source>
</reference>
<feature type="domain" description="C-type lectin" evidence="1">
    <location>
        <begin position="168"/>
        <end position="291"/>
    </location>
</feature>
<accession>A0A9D2YFH3</accession>
<dbReference type="InterPro" id="IPR016186">
    <property type="entry name" value="C-type_lectin-like/link_sf"/>
</dbReference>
<comment type="caution">
    <text evidence="2">The sequence shown here is derived from an EMBL/GenBank/DDBJ whole genome shotgun (WGS) entry which is preliminary data.</text>
</comment>
<dbReference type="SMART" id="SM00034">
    <property type="entry name" value="CLECT"/>
    <property type="match status" value="1"/>
</dbReference>
<dbReference type="EMBL" id="JAAVVJ010000007">
    <property type="protein sequence ID" value="KAF7219092.1"/>
    <property type="molecule type" value="Genomic_DNA"/>
</dbReference>
<feature type="non-terminal residue" evidence="2">
    <location>
        <position position="1"/>
    </location>
</feature>
<proteinExistence type="predicted"/>
<organism evidence="2 3">
    <name type="scientific">Nothobranchius furzeri</name>
    <name type="common">Turquoise killifish</name>
    <dbReference type="NCBI Taxonomy" id="105023"/>
    <lineage>
        <taxon>Eukaryota</taxon>
        <taxon>Metazoa</taxon>
        <taxon>Chordata</taxon>
        <taxon>Craniata</taxon>
        <taxon>Vertebrata</taxon>
        <taxon>Euteleostomi</taxon>
        <taxon>Actinopterygii</taxon>
        <taxon>Neopterygii</taxon>
        <taxon>Teleostei</taxon>
        <taxon>Neoteleostei</taxon>
        <taxon>Acanthomorphata</taxon>
        <taxon>Ovalentaria</taxon>
        <taxon>Atherinomorphae</taxon>
        <taxon>Cyprinodontiformes</taxon>
        <taxon>Nothobranchiidae</taxon>
        <taxon>Nothobranchius</taxon>
    </lineage>
</organism>
<gene>
    <name evidence="2" type="ORF">G4P62_006537</name>
</gene>
<dbReference type="Proteomes" id="UP000822369">
    <property type="component" value="Chromosome 7"/>
</dbReference>